<feature type="region of interest" description="Disordered" evidence="1">
    <location>
        <begin position="1"/>
        <end position="28"/>
    </location>
</feature>
<keyword evidence="3" id="KW-1185">Reference proteome</keyword>
<name>A0A0A6UN35_ACTUT</name>
<accession>A0A0A6UN35</accession>
<proteinExistence type="predicted"/>
<evidence type="ECO:0000313" key="3">
    <source>
        <dbReference type="Proteomes" id="UP000054537"/>
    </source>
</evidence>
<evidence type="ECO:0000256" key="1">
    <source>
        <dbReference type="SAM" id="MobiDB-lite"/>
    </source>
</evidence>
<organism evidence="2 3">
    <name type="scientific">Actinoplanes utahensis</name>
    <dbReference type="NCBI Taxonomy" id="1869"/>
    <lineage>
        <taxon>Bacteria</taxon>
        <taxon>Bacillati</taxon>
        <taxon>Actinomycetota</taxon>
        <taxon>Actinomycetes</taxon>
        <taxon>Micromonosporales</taxon>
        <taxon>Micromonosporaceae</taxon>
        <taxon>Actinoplanes</taxon>
    </lineage>
</organism>
<evidence type="ECO:0000313" key="2">
    <source>
        <dbReference type="EMBL" id="KHD75729.1"/>
    </source>
</evidence>
<protein>
    <submittedName>
        <fullName evidence="2">Uncharacterized protein</fullName>
    </submittedName>
</protein>
<feature type="region of interest" description="Disordered" evidence="1">
    <location>
        <begin position="42"/>
        <end position="72"/>
    </location>
</feature>
<gene>
    <name evidence="2" type="ORF">MB27_21155</name>
</gene>
<comment type="caution">
    <text evidence="2">The sequence shown here is derived from an EMBL/GenBank/DDBJ whole genome shotgun (WGS) entry which is preliminary data.</text>
</comment>
<dbReference type="STRING" id="1869.MB27_21155"/>
<dbReference type="EMBL" id="JRTT01000024">
    <property type="protein sequence ID" value="KHD75729.1"/>
    <property type="molecule type" value="Genomic_DNA"/>
</dbReference>
<sequence length="72" mass="7903">MRDGSELLAHSTADEVTGWAGDRRRRIGRPGTRLRDYTLAQPVPDDLDWDHPVARKASPAVPRASSFTTTSG</sequence>
<dbReference type="Proteomes" id="UP000054537">
    <property type="component" value="Unassembled WGS sequence"/>
</dbReference>
<reference evidence="2 3" key="1">
    <citation type="submission" date="2014-10" db="EMBL/GenBank/DDBJ databases">
        <title>Draft genome sequence of Actinoplanes utahensis NRRL 12052.</title>
        <authorList>
            <person name="Velasco-Bucheli B."/>
            <person name="del Cerro C."/>
            <person name="Hormigo D."/>
            <person name="Garcia J.L."/>
            <person name="Acebal C."/>
            <person name="Arroyo M."/>
            <person name="de la Mata I."/>
        </authorList>
    </citation>
    <scope>NUCLEOTIDE SEQUENCE [LARGE SCALE GENOMIC DNA]</scope>
    <source>
        <strain evidence="2 3">NRRL 12052</strain>
    </source>
</reference>
<dbReference type="AlphaFoldDB" id="A0A0A6UN35"/>